<organism evidence="3 4">
    <name type="scientific">Fragilariopsis cylindrus CCMP1102</name>
    <dbReference type="NCBI Taxonomy" id="635003"/>
    <lineage>
        <taxon>Eukaryota</taxon>
        <taxon>Sar</taxon>
        <taxon>Stramenopiles</taxon>
        <taxon>Ochrophyta</taxon>
        <taxon>Bacillariophyta</taxon>
        <taxon>Bacillariophyceae</taxon>
        <taxon>Bacillariophycidae</taxon>
        <taxon>Bacillariales</taxon>
        <taxon>Bacillariaceae</taxon>
        <taxon>Fragilariopsis</taxon>
    </lineage>
</organism>
<dbReference type="InterPro" id="IPR001611">
    <property type="entry name" value="Leu-rich_rpt"/>
</dbReference>
<sequence length="228" mass="24955">MAVFYYATNGDDWLQCSLDGSDKCGSNPPFNSKQRFLSDISECDWAGITCNMDDCVTRIEFESNNITGTIATEIGLLKDLVFLGMEDGGLTSTIPTELGGLTNLSIIDFDYNELSGSIPAQLYLLTDLVQLDLNDNELTGNIDDIGVFLDLEFLQLQNNQFTGTIPDDIMGDLSRMRVLNLHGNMLDTTQAMPESVCARLFENGGFLTSLIVDCGITCSCCTSCLDKE</sequence>
<protein>
    <submittedName>
        <fullName evidence="3">L domain-like protein</fullName>
    </submittedName>
</protein>
<dbReference type="SUPFAM" id="SSF52058">
    <property type="entry name" value="L domain-like"/>
    <property type="match status" value="1"/>
</dbReference>
<keyword evidence="4" id="KW-1185">Reference proteome</keyword>
<dbReference type="InterPro" id="IPR032675">
    <property type="entry name" value="LRR_dom_sf"/>
</dbReference>
<name>A0A1E7F229_9STRA</name>
<dbReference type="KEGG" id="fcy:FRACYDRAFT_276650"/>
<accession>A0A1E7F229</accession>
<gene>
    <name evidence="3" type="ORF">FRACYDRAFT_276650</name>
</gene>
<evidence type="ECO:0000256" key="2">
    <source>
        <dbReference type="ARBA" id="ARBA00022737"/>
    </source>
</evidence>
<keyword evidence="1" id="KW-0433">Leucine-rich repeat</keyword>
<dbReference type="EMBL" id="KV784365">
    <property type="protein sequence ID" value="OEU12166.1"/>
    <property type="molecule type" value="Genomic_DNA"/>
</dbReference>
<proteinExistence type="predicted"/>
<dbReference type="PANTHER" id="PTHR48004">
    <property type="entry name" value="OS01G0149700 PROTEIN"/>
    <property type="match status" value="1"/>
</dbReference>
<evidence type="ECO:0000313" key="3">
    <source>
        <dbReference type="EMBL" id="OEU12166.1"/>
    </source>
</evidence>
<dbReference type="Proteomes" id="UP000095751">
    <property type="component" value="Unassembled WGS sequence"/>
</dbReference>
<dbReference type="PANTHER" id="PTHR48004:SF42">
    <property type="entry name" value="PROTEIN TOO MANY MOUTHS-RELATED"/>
    <property type="match status" value="1"/>
</dbReference>
<reference evidence="3 4" key="1">
    <citation type="submission" date="2016-09" db="EMBL/GenBank/DDBJ databases">
        <title>Extensive genetic diversity and differential bi-allelic expression allows diatom success in the polar Southern Ocean.</title>
        <authorList>
            <consortium name="DOE Joint Genome Institute"/>
            <person name="Mock T."/>
            <person name="Otillar R.P."/>
            <person name="Strauss J."/>
            <person name="Dupont C."/>
            <person name="Frickenhaus S."/>
            <person name="Maumus F."/>
            <person name="Mcmullan M."/>
            <person name="Sanges R."/>
            <person name="Schmutz J."/>
            <person name="Toseland A."/>
            <person name="Valas R."/>
            <person name="Veluchamy A."/>
            <person name="Ward B.J."/>
            <person name="Allen A."/>
            <person name="Barry K."/>
            <person name="Falciatore A."/>
            <person name="Ferrante M."/>
            <person name="Fortunato A.E."/>
            <person name="Gloeckner G."/>
            <person name="Gruber A."/>
            <person name="Hipkin R."/>
            <person name="Janech M."/>
            <person name="Kroth P."/>
            <person name="Leese F."/>
            <person name="Lindquist E."/>
            <person name="Lyon B.R."/>
            <person name="Martin J."/>
            <person name="Mayer C."/>
            <person name="Parker M."/>
            <person name="Quesneville H."/>
            <person name="Raymond J."/>
            <person name="Uhlig C."/>
            <person name="Valentin K.U."/>
            <person name="Worden A.Z."/>
            <person name="Armbrust E.V."/>
            <person name="Bowler C."/>
            <person name="Green B."/>
            <person name="Moulton V."/>
            <person name="Van Oosterhout C."/>
            <person name="Grigoriev I."/>
        </authorList>
    </citation>
    <scope>NUCLEOTIDE SEQUENCE [LARGE SCALE GENOMIC DNA]</scope>
    <source>
        <strain evidence="3 4">CCMP1102</strain>
    </source>
</reference>
<dbReference type="FunFam" id="3.80.10.10:FF:000041">
    <property type="entry name" value="LRR receptor-like serine/threonine-protein kinase ERECTA"/>
    <property type="match status" value="1"/>
</dbReference>
<dbReference type="OrthoDB" id="45774at2759"/>
<dbReference type="Gene3D" id="3.80.10.10">
    <property type="entry name" value="Ribonuclease Inhibitor"/>
    <property type="match status" value="1"/>
</dbReference>
<evidence type="ECO:0000256" key="1">
    <source>
        <dbReference type="ARBA" id="ARBA00022614"/>
    </source>
</evidence>
<dbReference type="InterPro" id="IPR052941">
    <property type="entry name" value="StomDev_PlantInt_Reg"/>
</dbReference>
<dbReference type="Pfam" id="PF00560">
    <property type="entry name" value="LRR_1"/>
    <property type="match status" value="1"/>
</dbReference>
<dbReference type="AlphaFoldDB" id="A0A1E7F229"/>
<keyword evidence="2" id="KW-0677">Repeat</keyword>
<dbReference type="InParanoid" id="A0A1E7F229"/>
<evidence type="ECO:0000313" key="4">
    <source>
        <dbReference type="Proteomes" id="UP000095751"/>
    </source>
</evidence>